<dbReference type="InterPro" id="IPR036859">
    <property type="entry name" value="CAP-Gly_dom_sf"/>
</dbReference>
<dbReference type="PROSITE" id="PS51450">
    <property type="entry name" value="LRR"/>
    <property type="match status" value="2"/>
</dbReference>
<dbReference type="SUPFAM" id="SSF52058">
    <property type="entry name" value="L domain-like"/>
    <property type="match status" value="1"/>
</dbReference>
<dbReference type="PANTHER" id="PTHR18849:SF0">
    <property type="entry name" value="CILIA- AND FLAGELLA-ASSOCIATED PROTEIN 410-RELATED"/>
    <property type="match status" value="1"/>
</dbReference>
<evidence type="ECO:0000256" key="8">
    <source>
        <dbReference type="ARBA" id="ARBA00026055"/>
    </source>
</evidence>
<dbReference type="AlphaFoldDB" id="A0A9N9MUA1"/>
<dbReference type="PROSITE" id="PS00845">
    <property type="entry name" value="CAP_GLY_1"/>
    <property type="match status" value="1"/>
</dbReference>
<evidence type="ECO:0000259" key="10">
    <source>
        <dbReference type="PROSITE" id="PS50245"/>
    </source>
</evidence>
<dbReference type="Gene3D" id="2.30.30.190">
    <property type="entry name" value="CAP Gly-rich-like domain"/>
    <property type="match status" value="1"/>
</dbReference>
<keyword evidence="4" id="KW-0963">Cytoplasm</keyword>
<dbReference type="Gene3D" id="3.10.20.90">
    <property type="entry name" value="Phosphatidylinositol 3-kinase Catalytic Subunit, Chain A, domain 1"/>
    <property type="match status" value="1"/>
</dbReference>
<dbReference type="SMART" id="SM01052">
    <property type="entry name" value="CAP_GLY"/>
    <property type="match status" value="1"/>
</dbReference>
<keyword evidence="5" id="KW-0433">Leucine-rich repeat</keyword>
<dbReference type="GO" id="GO:0007010">
    <property type="term" value="P:cytoskeleton organization"/>
    <property type="evidence" value="ECO:0007669"/>
    <property type="project" value="TreeGrafter"/>
</dbReference>
<dbReference type="InterPro" id="IPR032675">
    <property type="entry name" value="LRR_dom_sf"/>
</dbReference>
<comment type="subcellular location">
    <subcellularLocation>
        <location evidence="1">Cytoplasm</location>
    </subcellularLocation>
</comment>
<dbReference type="PANTHER" id="PTHR18849">
    <property type="entry name" value="LEUCINE RICH REPEAT PROTEIN"/>
    <property type="match status" value="1"/>
</dbReference>
<proteinExistence type="inferred from homology"/>
<dbReference type="PROSITE" id="PS50245">
    <property type="entry name" value="CAP_GLY_2"/>
    <property type="match status" value="1"/>
</dbReference>
<dbReference type="SUPFAM" id="SSF54236">
    <property type="entry name" value="Ubiquitin-like"/>
    <property type="match status" value="1"/>
</dbReference>
<dbReference type="FunFam" id="2.30.30.190:FF:000016">
    <property type="entry name" value="Tubulin-folding cofactor E"/>
    <property type="match status" value="1"/>
</dbReference>
<comment type="subunit">
    <text evidence="8">Supercomplex made of cofactors A to E. Cofactors A and D function by capturing and stabilizing tubulin in a quasi-native conformation. Cofactor E binds to the cofactor D-tubulin complex; interaction with cofactor C then causes the release of tubulin polypeptides that are committed to the native state.</text>
</comment>
<dbReference type="CDD" id="cd17044">
    <property type="entry name" value="Ubl_TBCE"/>
    <property type="match status" value="1"/>
</dbReference>
<evidence type="ECO:0000256" key="2">
    <source>
        <dbReference type="ARBA" id="ARBA00006286"/>
    </source>
</evidence>
<dbReference type="Proteomes" id="UP001152799">
    <property type="component" value="Chromosome 6"/>
</dbReference>
<comment type="similarity">
    <text evidence="2">Belongs to the TBCE family.</text>
</comment>
<evidence type="ECO:0000313" key="12">
    <source>
        <dbReference type="Proteomes" id="UP001152799"/>
    </source>
</evidence>
<gene>
    <name evidence="11" type="ORF">CEUTPL_LOCUS11502</name>
</gene>
<dbReference type="InterPro" id="IPR001611">
    <property type="entry name" value="Leu-rich_rpt"/>
</dbReference>
<dbReference type="SUPFAM" id="SSF74924">
    <property type="entry name" value="Cap-Gly domain"/>
    <property type="match status" value="1"/>
</dbReference>
<evidence type="ECO:0000256" key="3">
    <source>
        <dbReference type="ARBA" id="ARBA00015004"/>
    </source>
</evidence>
<accession>A0A9N9MUA1</accession>
<evidence type="ECO:0000256" key="1">
    <source>
        <dbReference type="ARBA" id="ARBA00004496"/>
    </source>
</evidence>
<evidence type="ECO:0000256" key="9">
    <source>
        <dbReference type="ARBA" id="ARBA00030180"/>
    </source>
</evidence>
<feature type="domain" description="CAP-Gly" evidence="10">
    <location>
        <begin position="34"/>
        <end position="78"/>
    </location>
</feature>
<dbReference type="InterPro" id="IPR029071">
    <property type="entry name" value="Ubiquitin-like_domsf"/>
</dbReference>
<name>A0A9N9MUA1_9CUCU</name>
<dbReference type="GO" id="GO:0005737">
    <property type="term" value="C:cytoplasm"/>
    <property type="evidence" value="ECO:0007669"/>
    <property type="project" value="UniProtKB-SubCell"/>
</dbReference>
<sequence>MKNQMLANENLSPEMGVGSRIESGGFFGTVRYIGELPEHSGKWYGIEWDEPTRGKHNGTVNGVQYFETRYATSGSFVRREKINFGKNIIEAIVAKYGQEECALVKKIHEQQINNLQKTIKAPFIEFVGFDKVSTKQSDFESLEIVSVRSQNVSSVQGDLRSLLPSIRQLDLSKNLLISWQQIFEICEQLSQLYWLNVSQNVFVFPENITQVFCNVTVFICGYMNLTWQDIKKLSKIFPNINELRANNNNITYLTTEAKNCFNNLEILDLEDNPILSWDEIVKLKNIKSLQDLSIGNIGLQKIDFKTELAKLDYFFNLTKLCINNNSINDWTSVSELNKLPNLEELRFLNNPILSTEERDTSIALVIAKIGTLKVHNGRNLVGEFREGGEFRRGCEYDYLKKYGIEWLRVKNTLEQAEFLKEHNRYLELIQRYGELELGELQLEDTTKLKNSLITIKLFCQERIVTKKVCPSMQVQKLKILVQKLFKLSGEFELICEACDSFQVTLDDESKGLNYFSVKDNDTIIVKI</sequence>
<reference evidence="11" key="1">
    <citation type="submission" date="2022-01" db="EMBL/GenBank/DDBJ databases">
        <authorList>
            <person name="King R."/>
        </authorList>
    </citation>
    <scope>NUCLEOTIDE SEQUENCE</scope>
</reference>
<dbReference type="InterPro" id="IPR000938">
    <property type="entry name" value="CAP-Gly_domain"/>
</dbReference>
<dbReference type="Gene3D" id="3.80.10.10">
    <property type="entry name" value="Ribonuclease Inhibitor"/>
    <property type="match status" value="3"/>
</dbReference>
<dbReference type="InterPro" id="IPR044079">
    <property type="entry name" value="Ubl_TBCE"/>
</dbReference>
<organism evidence="11 12">
    <name type="scientific">Ceutorhynchus assimilis</name>
    <name type="common">cabbage seed weevil</name>
    <dbReference type="NCBI Taxonomy" id="467358"/>
    <lineage>
        <taxon>Eukaryota</taxon>
        <taxon>Metazoa</taxon>
        <taxon>Ecdysozoa</taxon>
        <taxon>Arthropoda</taxon>
        <taxon>Hexapoda</taxon>
        <taxon>Insecta</taxon>
        <taxon>Pterygota</taxon>
        <taxon>Neoptera</taxon>
        <taxon>Endopterygota</taxon>
        <taxon>Coleoptera</taxon>
        <taxon>Polyphaga</taxon>
        <taxon>Cucujiformia</taxon>
        <taxon>Curculionidae</taxon>
        <taxon>Ceutorhynchinae</taxon>
        <taxon>Ceutorhynchus</taxon>
    </lineage>
</organism>
<evidence type="ECO:0000256" key="6">
    <source>
        <dbReference type="ARBA" id="ARBA00022737"/>
    </source>
</evidence>
<keyword evidence="7" id="KW-0143">Chaperone</keyword>
<evidence type="ECO:0000256" key="5">
    <source>
        <dbReference type="ARBA" id="ARBA00022614"/>
    </source>
</evidence>
<keyword evidence="12" id="KW-1185">Reference proteome</keyword>
<keyword evidence="6" id="KW-0677">Repeat</keyword>
<dbReference type="EMBL" id="OU892282">
    <property type="protein sequence ID" value="CAG9771060.1"/>
    <property type="molecule type" value="Genomic_DNA"/>
</dbReference>
<dbReference type="OrthoDB" id="5273213at2759"/>
<dbReference type="Pfam" id="PF01302">
    <property type="entry name" value="CAP_GLY"/>
    <property type="match status" value="1"/>
</dbReference>
<evidence type="ECO:0000313" key="11">
    <source>
        <dbReference type="EMBL" id="CAG9771060.1"/>
    </source>
</evidence>
<evidence type="ECO:0000256" key="4">
    <source>
        <dbReference type="ARBA" id="ARBA00022490"/>
    </source>
</evidence>
<evidence type="ECO:0000256" key="7">
    <source>
        <dbReference type="ARBA" id="ARBA00023186"/>
    </source>
</evidence>
<protein>
    <recommendedName>
        <fullName evidence="3">Tubulin-specific chaperone E</fullName>
    </recommendedName>
    <alternativeName>
        <fullName evidence="9">Tubulin-folding cofactor E</fullName>
    </alternativeName>
</protein>